<evidence type="ECO:0000256" key="1">
    <source>
        <dbReference type="SAM" id="MobiDB-lite"/>
    </source>
</evidence>
<evidence type="ECO:0000313" key="3">
    <source>
        <dbReference type="Proteomes" id="UP001161247"/>
    </source>
</evidence>
<dbReference type="PANTHER" id="PTHR34567">
    <property type="entry name" value="FK506-BINDING-LIKE PROTEIN"/>
    <property type="match status" value="1"/>
</dbReference>
<feature type="region of interest" description="Disordered" evidence="1">
    <location>
        <begin position="166"/>
        <end position="271"/>
    </location>
</feature>
<dbReference type="Proteomes" id="UP001161247">
    <property type="component" value="Chromosome 4"/>
</dbReference>
<feature type="compositionally biased region" description="Polar residues" evidence="1">
    <location>
        <begin position="215"/>
        <end position="237"/>
    </location>
</feature>
<proteinExistence type="predicted"/>
<sequence length="370" mass="43819">MGKWDRRWVPRRRNNNRRYKDYDYEEPPPSPPSPHHPQSNPPVIRDGSGSSWEIEFCKSVHVPWQKVLTAKKYMYCHENILQWDDSAGEQAFHDAKRTFWEKINGLPLETPLPDPDVYIDKIDWHPIIDPELIADVDREYFHPDETRSWCKSDWRRKKFYNQDSLCDPGSNNNNPWEKESSPRIDSLKGQSENWGQYDNSVNVKNVSDPWEESSSRLVDSSKNSSWTRHVDNSSGWNQELKHQRECAVSNRASDTSWKPGNKDGRYGVQTGWKQDNQTSTWKQWNVSRHDQQTSLENARWQDDFVPHTKAAPNKIWDNKQLKRSFEGSFGTDRGYQSGWRKREGCFQNSQRYKTSRFQVDDHGARWQKER</sequence>
<protein>
    <submittedName>
        <fullName evidence="2">OLC1v1001256C1</fullName>
    </submittedName>
</protein>
<name>A0AAV1D4W4_OLDCO</name>
<accession>A0AAV1D4W4</accession>
<feature type="compositionally biased region" description="Basic and acidic residues" evidence="1">
    <location>
        <begin position="176"/>
        <end position="186"/>
    </location>
</feature>
<dbReference type="EMBL" id="OX459121">
    <property type="protein sequence ID" value="CAI9102889.1"/>
    <property type="molecule type" value="Genomic_DNA"/>
</dbReference>
<organism evidence="2 3">
    <name type="scientific">Oldenlandia corymbosa var. corymbosa</name>
    <dbReference type="NCBI Taxonomy" id="529605"/>
    <lineage>
        <taxon>Eukaryota</taxon>
        <taxon>Viridiplantae</taxon>
        <taxon>Streptophyta</taxon>
        <taxon>Embryophyta</taxon>
        <taxon>Tracheophyta</taxon>
        <taxon>Spermatophyta</taxon>
        <taxon>Magnoliopsida</taxon>
        <taxon>eudicotyledons</taxon>
        <taxon>Gunneridae</taxon>
        <taxon>Pentapetalae</taxon>
        <taxon>asterids</taxon>
        <taxon>lamiids</taxon>
        <taxon>Gentianales</taxon>
        <taxon>Rubiaceae</taxon>
        <taxon>Rubioideae</taxon>
        <taxon>Spermacoceae</taxon>
        <taxon>Hedyotis-Oldenlandia complex</taxon>
        <taxon>Oldenlandia</taxon>
    </lineage>
</organism>
<keyword evidence="3" id="KW-1185">Reference proteome</keyword>
<feature type="compositionally biased region" description="Polar residues" evidence="1">
    <location>
        <begin position="166"/>
        <end position="175"/>
    </location>
</feature>
<reference evidence="2" key="1">
    <citation type="submission" date="2023-03" db="EMBL/GenBank/DDBJ databases">
        <authorList>
            <person name="Julca I."/>
        </authorList>
    </citation>
    <scope>NUCLEOTIDE SEQUENCE</scope>
</reference>
<gene>
    <name evidence="2" type="ORF">OLC1_LOCUS12158</name>
</gene>
<dbReference type="AlphaFoldDB" id="A0AAV1D4W4"/>
<dbReference type="PANTHER" id="PTHR34567:SF3">
    <property type="entry name" value="FK506-BINDING-LIKE PROTEIN"/>
    <property type="match status" value="1"/>
</dbReference>
<feature type="region of interest" description="Disordered" evidence="1">
    <location>
        <begin position="18"/>
        <end position="45"/>
    </location>
</feature>
<evidence type="ECO:0000313" key="2">
    <source>
        <dbReference type="EMBL" id="CAI9102889.1"/>
    </source>
</evidence>
<feature type="compositionally biased region" description="Polar residues" evidence="1">
    <location>
        <begin position="188"/>
        <end position="205"/>
    </location>
</feature>